<dbReference type="NCBIfam" id="TIGR00138">
    <property type="entry name" value="rsmG_gidB"/>
    <property type="match status" value="1"/>
</dbReference>
<evidence type="ECO:0000256" key="6">
    <source>
        <dbReference type="HAMAP-Rule" id="MF_00074"/>
    </source>
</evidence>
<feature type="binding site" evidence="6">
    <location>
        <position position="132"/>
    </location>
    <ligand>
        <name>S-adenosyl-L-methionine</name>
        <dbReference type="ChEBI" id="CHEBI:59789"/>
    </ligand>
</feature>
<comment type="caution">
    <text evidence="8">The sequence shown here is derived from an EMBL/GenBank/DDBJ whole genome shotgun (WGS) entry which is preliminary data.</text>
</comment>
<dbReference type="PANTHER" id="PTHR31760:SF0">
    <property type="entry name" value="S-ADENOSYL-L-METHIONINE-DEPENDENT METHYLTRANSFERASES SUPERFAMILY PROTEIN"/>
    <property type="match status" value="1"/>
</dbReference>
<keyword evidence="5 6" id="KW-0949">S-adenosyl-L-methionine</keyword>
<feature type="binding site" evidence="6">
    <location>
        <position position="193"/>
    </location>
    <ligand>
        <name>S-adenosyl-L-methionine</name>
        <dbReference type="ChEBI" id="CHEBI:59789"/>
    </ligand>
</feature>
<accession>A0A934QC85</accession>
<keyword evidence="3 6" id="KW-0489">Methyltransferase</keyword>
<feature type="compositionally biased region" description="Polar residues" evidence="7">
    <location>
        <begin position="1"/>
        <end position="10"/>
    </location>
</feature>
<name>A0A934QC85_9MICO</name>
<feature type="compositionally biased region" description="Low complexity" evidence="7">
    <location>
        <begin position="11"/>
        <end position="26"/>
    </location>
</feature>
<evidence type="ECO:0000313" key="9">
    <source>
        <dbReference type="Proteomes" id="UP000618733"/>
    </source>
</evidence>
<keyword evidence="9" id="KW-1185">Reference proteome</keyword>
<evidence type="ECO:0000256" key="4">
    <source>
        <dbReference type="ARBA" id="ARBA00022679"/>
    </source>
</evidence>
<dbReference type="Proteomes" id="UP000618733">
    <property type="component" value="Unassembled WGS sequence"/>
</dbReference>
<keyword evidence="2 6" id="KW-0698">rRNA processing</keyword>
<comment type="similarity">
    <text evidence="6">Belongs to the methyltransferase superfamily. RNA methyltransferase RsmG family.</text>
</comment>
<dbReference type="InterPro" id="IPR029063">
    <property type="entry name" value="SAM-dependent_MTases_sf"/>
</dbReference>
<dbReference type="CDD" id="cd02440">
    <property type="entry name" value="AdoMet_MTases"/>
    <property type="match status" value="1"/>
</dbReference>
<dbReference type="InterPro" id="IPR003682">
    <property type="entry name" value="rRNA_ssu_MeTfrase_G"/>
</dbReference>
<evidence type="ECO:0000256" key="7">
    <source>
        <dbReference type="SAM" id="MobiDB-lite"/>
    </source>
</evidence>
<keyword evidence="1 6" id="KW-0963">Cytoplasm</keyword>
<organism evidence="8 9">
    <name type="scientific">Leucobacter edaphi</name>
    <dbReference type="NCBI Taxonomy" id="2796472"/>
    <lineage>
        <taxon>Bacteria</taxon>
        <taxon>Bacillati</taxon>
        <taxon>Actinomycetota</taxon>
        <taxon>Actinomycetes</taxon>
        <taxon>Micrococcales</taxon>
        <taxon>Microbacteriaceae</taxon>
        <taxon>Leucobacter</taxon>
    </lineage>
</organism>
<dbReference type="EMBL" id="JAEHOI010000006">
    <property type="protein sequence ID" value="MBK0421979.1"/>
    <property type="molecule type" value="Genomic_DNA"/>
</dbReference>
<keyword evidence="4 6" id="KW-0808">Transferase</keyword>
<comment type="function">
    <text evidence="6">Specifically methylates the N7 position of a guanine in 16S rRNA.</text>
</comment>
<evidence type="ECO:0000256" key="1">
    <source>
        <dbReference type="ARBA" id="ARBA00022490"/>
    </source>
</evidence>
<evidence type="ECO:0000313" key="8">
    <source>
        <dbReference type="EMBL" id="MBK0421979.1"/>
    </source>
</evidence>
<evidence type="ECO:0000256" key="3">
    <source>
        <dbReference type="ARBA" id="ARBA00022603"/>
    </source>
</evidence>
<evidence type="ECO:0000256" key="5">
    <source>
        <dbReference type="ARBA" id="ARBA00022691"/>
    </source>
</evidence>
<dbReference type="Pfam" id="PF02527">
    <property type="entry name" value="GidB"/>
    <property type="match status" value="1"/>
</dbReference>
<feature type="region of interest" description="Disordered" evidence="7">
    <location>
        <begin position="1"/>
        <end position="54"/>
    </location>
</feature>
<dbReference type="HAMAP" id="MF_00074">
    <property type="entry name" value="16SrRNA_methyltr_G"/>
    <property type="match status" value="1"/>
</dbReference>
<feature type="binding site" evidence="6">
    <location>
        <position position="127"/>
    </location>
    <ligand>
        <name>S-adenosyl-L-methionine</name>
        <dbReference type="ChEBI" id="CHEBI:59789"/>
    </ligand>
</feature>
<proteinExistence type="inferred from homology"/>
<gene>
    <name evidence="6 8" type="primary">rsmG</name>
    <name evidence="8" type="ORF">JD292_07805</name>
</gene>
<evidence type="ECO:0000256" key="2">
    <source>
        <dbReference type="ARBA" id="ARBA00022552"/>
    </source>
</evidence>
<dbReference type="Gene3D" id="3.40.50.150">
    <property type="entry name" value="Vaccinia Virus protein VP39"/>
    <property type="match status" value="1"/>
</dbReference>
<dbReference type="SUPFAM" id="SSF53335">
    <property type="entry name" value="S-adenosyl-L-methionine-dependent methyltransferases"/>
    <property type="match status" value="1"/>
</dbReference>
<dbReference type="PANTHER" id="PTHR31760">
    <property type="entry name" value="S-ADENOSYL-L-METHIONINE-DEPENDENT METHYLTRANSFERASES SUPERFAMILY PROTEIN"/>
    <property type="match status" value="1"/>
</dbReference>
<comment type="subcellular location">
    <subcellularLocation>
        <location evidence="6">Cytoplasm</location>
    </subcellularLocation>
</comment>
<dbReference type="GO" id="GO:0070043">
    <property type="term" value="F:rRNA (guanine-N7-)-methyltransferase activity"/>
    <property type="evidence" value="ECO:0007669"/>
    <property type="project" value="UniProtKB-UniRule"/>
</dbReference>
<sequence length="267" mass="28858">MTTLRNAATTRSRVARAGIAASSSARPEGPNVSRETHRPACARADGLPGQKSGERVTEIEQEPAAAVELAGDRIEVLRAFAADLGERGEPLGLIGPLEPPRLWTRHVLNSALLAPLIAEGARVADIGTGGGMPGLVLAIVRPDAQFKLIEPMERRCAWLAEQVERLGLDNVEIKRGRAEEYHDAFEVDQVTARAVTALRKLVPITAPLLRDGGEMLFLKGTSVQDEIDAAAKVLRKHRLSEIAVEELGVGQLEESTRVFRAKIDRHG</sequence>
<dbReference type="EC" id="2.1.1.-" evidence="6"/>
<feature type="binding site" evidence="6">
    <location>
        <begin position="178"/>
        <end position="179"/>
    </location>
    <ligand>
        <name>S-adenosyl-L-methionine</name>
        <dbReference type="ChEBI" id="CHEBI:59789"/>
    </ligand>
</feature>
<protein>
    <recommendedName>
        <fullName evidence="6">Ribosomal RNA small subunit methyltransferase G</fullName>
        <ecNumber evidence="6">2.1.1.-</ecNumber>
    </recommendedName>
    <alternativeName>
        <fullName evidence="6">16S rRNA 7-methylguanosine methyltransferase</fullName>
        <shortName evidence="6">16S rRNA m7G methyltransferase</shortName>
    </alternativeName>
</protein>
<comment type="caution">
    <text evidence="6">Lacks conserved residue(s) required for the propagation of feature annotation.</text>
</comment>
<reference evidence="8" key="1">
    <citation type="submission" date="2020-12" db="EMBL/GenBank/DDBJ databases">
        <title>Leucobacter sp. CAS2, isolated from Chromium sludge.</title>
        <authorList>
            <person name="Xu Z."/>
        </authorList>
    </citation>
    <scope>NUCLEOTIDE SEQUENCE</scope>
    <source>
        <strain evidence="8">CSA2</strain>
    </source>
</reference>
<dbReference type="AlphaFoldDB" id="A0A934QC85"/>
<dbReference type="GO" id="GO:0005829">
    <property type="term" value="C:cytosol"/>
    <property type="evidence" value="ECO:0007669"/>
    <property type="project" value="TreeGrafter"/>
</dbReference>